<feature type="transmembrane region" description="Helical" evidence="5">
    <location>
        <begin position="364"/>
        <end position="394"/>
    </location>
</feature>
<reference evidence="7 8" key="1">
    <citation type="submission" date="2017-01" db="EMBL/GenBank/DDBJ databases">
        <authorList>
            <person name="Erauso G."/>
        </authorList>
    </citation>
    <scope>NUCLEOTIDE SEQUENCE [LARGE SCALE GENOMIC DNA]</scope>
    <source>
        <strain evidence="7">MESINF1</strain>
    </source>
</reference>
<dbReference type="AlphaFoldDB" id="A0A7Z7LGS5"/>
<evidence type="ECO:0000256" key="2">
    <source>
        <dbReference type="ARBA" id="ARBA00022692"/>
    </source>
</evidence>
<dbReference type="InterPro" id="IPR005829">
    <property type="entry name" value="Sugar_transporter_CS"/>
</dbReference>
<dbReference type="InterPro" id="IPR011701">
    <property type="entry name" value="MFS"/>
</dbReference>
<evidence type="ECO:0000259" key="6">
    <source>
        <dbReference type="PROSITE" id="PS50850"/>
    </source>
</evidence>
<evidence type="ECO:0000313" key="8">
    <source>
        <dbReference type="Proteomes" id="UP000250796"/>
    </source>
</evidence>
<accession>A0A7Z7LGS5</accession>
<dbReference type="Gene3D" id="1.20.1250.20">
    <property type="entry name" value="MFS general substrate transporter like domains"/>
    <property type="match status" value="1"/>
</dbReference>
<feature type="transmembrane region" description="Helical" evidence="5">
    <location>
        <begin position="250"/>
        <end position="272"/>
    </location>
</feature>
<feature type="transmembrane region" description="Helical" evidence="5">
    <location>
        <begin position="72"/>
        <end position="100"/>
    </location>
</feature>
<keyword evidence="8" id="KW-1185">Reference proteome</keyword>
<dbReference type="SUPFAM" id="SSF103473">
    <property type="entry name" value="MFS general substrate transporter"/>
    <property type="match status" value="1"/>
</dbReference>
<dbReference type="RefSeq" id="WP_169699914.1">
    <property type="nucleotide sequence ID" value="NZ_LS974202.1"/>
</dbReference>
<dbReference type="InterPro" id="IPR053160">
    <property type="entry name" value="MFS_DHA3_Transporter"/>
</dbReference>
<organism evidence="7 8">
    <name type="scientific">Mesotoga infera</name>
    <dbReference type="NCBI Taxonomy" id="1236046"/>
    <lineage>
        <taxon>Bacteria</taxon>
        <taxon>Thermotogati</taxon>
        <taxon>Thermotogota</taxon>
        <taxon>Thermotogae</taxon>
        <taxon>Kosmotogales</taxon>
        <taxon>Kosmotogaceae</taxon>
        <taxon>Mesotoga</taxon>
    </lineage>
</organism>
<evidence type="ECO:0000256" key="3">
    <source>
        <dbReference type="ARBA" id="ARBA00022989"/>
    </source>
</evidence>
<dbReference type="PANTHER" id="PTHR23530:SF1">
    <property type="entry name" value="PERMEASE, MAJOR FACILITATOR SUPERFAMILY-RELATED"/>
    <property type="match status" value="1"/>
</dbReference>
<evidence type="ECO:0000313" key="7">
    <source>
        <dbReference type="EMBL" id="SSC13801.1"/>
    </source>
</evidence>
<sequence>MKPEKLYYLYSGSVYFFFNLVFTINGIYFVESVGLNPLQLVLVGTVVETSALLFEIPTGVFADMYGRRKSIIIGLTILGVSFILEGSLPFFWIILLAQIIAGAGYTFLSGADIAWVADESETKNLDPVLLKGVQFEQIGSLAGIWASVLLGLFALNFPIVLSGVSMFFLALILRRIMKEDKFSPRHFGKPFKDFLSTLADGLGQVRASANLIIILFISLGIGLYSEGFDRLWILKFLADLRITEEFGLRYVLWFGVINSGALVLSIAVLSFLKRLSSRNSSKLLLSYLVILNTILAVAFIGFALSDNFPLALAFYWAGFVARRNDYPLYASFTNRQIEISGVRATVISVARQFDSLGQIIGGPIIGLIALSSTTIALGITGLLVLPVVLLYIWLLGRESRP</sequence>
<gene>
    <name evidence="7" type="ORF">MESINF_2361</name>
</gene>
<comment type="subcellular location">
    <subcellularLocation>
        <location evidence="1">Membrane</location>
        <topology evidence="1">Multi-pass membrane protein</topology>
    </subcellularLocation>
</comment>
<dbReference type="Proteomes" id="UP000250796">
    <property type="component" value="Chromosome MESINF"/>
</dbReference>
<evidence type="ECO:0000256" key="1">
    <source>
        <dbReference type="ARBA" id="ARBA00004141"/>
    </source>
</evidence>
<feature type="domain" description="Major facilitator superfamily (MFS) profile" evidence="6">
    <location>
        <begin position="1"/>
        <end position="399"/>
    </location>
</feature>
<name>A0A7Z7LGS5_9BACT</name>
<feature type="transmembrane region" description="Helical" evidence="5">
    <location>
        <begin position="7"/>
        <end position="28"/>
    </location>
</feature>
<dbReference type="InterPro" id="IPR020846">
    <property type="entry name" value="MFS_dom"/>
</dbReference>
<dbReference type="KEGG" id="minf:MESINF_2361"/>
<dbReference type="PANTHER" id="PTHR23530">
    <property type="entry name" value="TRANSPORT PROTEIN-RELATED"/>
    <property type="match status" value="1"/>
</dbReference>
<protein>
    <submittedName>
        <fullName evidence="7">Transporter, major facilitator family protein</fullName>
    </submittedName>
</protein>
<dbReference type="PROSITE" id="PS50850">
    <property type="entry name" value="MFS"/>
    <property type="match status" value="1"/>
</dbReference>
<dbReference type="GO" id="GO:0022857">
    <property type="term" value="F:transmembrane transporter activity"/>
    <property type="evidence" value="ECO:0007669"/>
    <property type="project" value="InterPro"/>
</dbReference>
<feature type="transmembrane region" description="Helical" evidence="5">
    <location>
        <begin position="284"/>
        <end position="304"/>
    </location>
</feature>
<evidence type="ECO:0000256" key="5">
    <source>
        <dbReference type="SAM" id="Phobius"/>
    </source>
</evidence>
<keyword evidence="3 5" id="KW-1133">Transmembrane helix</keyword>
<feature type="transmembrane region" description="Helical" evidence="5">
    <location>
        <begin position="40"/>
        <end position="60"/>
    </location>
</feature>
<dbReference type="InterPro" id="IPR036259">
    <property type="entry name" value="MFS_trans_sf"/>
</dbReference>
<proteinExistence type="predicted"/>
<keyword evidence="4 5" id="KW-0472">Membrane</keyword>
<feature type="transmembrane region" description="Helical" evidence="5">
    <location>
        <begin position="207"/>
        <end position="225"/>
    </location>
</feature>
<evidence type="ECO:0000256" key="4">
    <source>
        <dbReference type="ARBA" id="ARBA00023136"/>
    </source>
</evidence>
<feature type="transmembrane region" description="Helical" evidence="5">
    <location>
        <begin position="144"/>
        <end position="173"/>
    </location>
</feature>
<keyword evidence="2 5" id="KW-0812">Transmembrane</keyword>
<dbReference type="Pfam" id="PF07690">
    <property type="entry name" value="MFS_1"/>
    <property type="match status" value="1"/>
</dbReference>
<dbReference type="GO" id="GO:0016020">
    <property type="term" value="C:membrane"/>
    <property type="evidence" value="ECO:0007669"/>
    <property type="project" value="UniProtKB-SubCell"/>
</dbReference>
<dbReference type="PROSITE" id="PS00216">
    <property type="entry name" value="SUGAR_TRANSPORT_1"/>
    <property type="match status" value="1"/>
</dbReference>
<dbReference type="EMBL" id="LS974202">
    <property type="protein sequence ID" value="SSC13801.1"/>
    <property type="molecule type" value="Genomic_DNA"/>
</dbReference>